<comment type="caution">
    <text evidence="3">The sequence shown here is derived from an EMBL/GenBank/DDBJ whole genome shotgun (WGS) entry which is preliminary data.</text>
</comment>
<dbReference type="RefSeq" id="WP_344277290.1">
    <property type="nucleotide sequence ID" value="NZ_BAAAMR010000081.1"/>
</dbReference>
<name>A0ABP5M156_9ACTN</name>
<feature type="region of interest" description="Disordered" evidence="1">
    <location>
        <begin position="123"/>
        <end position="181"/>
    </location>
</feature>
<protein>
    <submittedName>
        <fullName evidence="3">Uncharacterized protein</fullName>
    </submittedName>
</protein>
<dbReference type="PROSITE" id="PS51257">
    <property type="entry name" value="PROKAR_LIPOPROTEIN"/>
    <property type="match status" value="1"/>
</dbReference>
<dbReference type="EMBL" id="BAAAMR010000081">
    <property type="protein sequence ID" value="GAA2158670.1"/>
    <property type="molecule type" value="Genomic_DNA"/>
</dbReference>
<feature type="compositionally biased region" description="Basic and acidic residues" evidence="1">
    <location>
        <begin position="57"/>
        <end position="66"/>
    </location>
</feature>
<keyword evidence="4" id="KW-1185">Reference proteome</keyword>
<evidence type="ECO:0000256" key="1">
    <source>
        <dbReference type="SAM" id="MobiDB-lite"/>
    </source>
</evidence>
<evidence type="ECO:0000313" key="4">
    <source>
        <dbReference type="Proteomes" id="UP001501020"/>
    </source>
</evidence>
<dbReference type="Proteomes" id="UP001501020">
    <property type="component" value="Unassembled WGS sequence"/>
</dbReference>
<reference evidence="4" key="1">
    <citation type="journal article" date="2019" name="Int. J. Syst. Evol. Microbiol.">
        <title>The Global Catalogue of Microorganisms (GCM) 10K type strain sequencing project: providing services to taxonomists for standard genome sequencing and annotation.</title>
        <authorList>
            <consortium name="The Broad Institute Genomics Platform"/>
            <consortium name="The Broad Institute Genome Sequencing Center for Infectious Disease"/>
            <person name="Wu L."/>
            <person name="Ma J."/>
        </authorList>
    </citation>
    <scope>NUCLEOTIDE SEQUENCE [LARGE SCALE GENOMIC DNA]</scope>
    <source>
        <strain evidence="4">JCM 13850</strain>
    </source>
</reference>
<keyword evidence="2" id="KW-0732">Signal</keyword>
<organism evidence="3 4">
    <name type="scientific">Actinomadura napierensis</name>
    <dbReference type="NCBI Taxonomy" id="267854"/>
    <lineage>
        <taxon>Bacteria</taxon>
        <taxon>Bacillati</taxon>
        <taxon>Actinomycetota</taxon>
        <taxon>Actinomycetes</taxon>
        <taxon>Streptosporangiales</taxon>
        <taxon>Thermomonosporaceae</taxon>
        <taxon>Actinomadura</taxon>
    </lineage>
</organism>
<proteinExistence type="predicted"/>
<gene>
    <name evidence="3" type="ORF">GCM10009727_69620</name>
</gene>
<feature type="chain" id="PRO_5046571630" evidence="2">
    <location>
        <begin position="22"/>
        <end position="181"/>
    </location>
</feature>
<feature type="region of interest" description="Disordered" evidence="1">
    <location>
        <begin position="50"/>
        <end position="84"/>
    </location>
</feature>
<evidence type="ECO:0000256" key="2">
    <source>
        <dbReference type="SAM" id="SignalP"/>
    </source>
</evidence>
<evidence type="ECO:0000313" key="3">
    <source>
        <dbReference type="EMBL" id="GAA2158670.1"/>
    </source>
</evidence>
<accession>A0ABP5M156</accession>
<feature type="signal peptide" evidence="2">
    <location>
        <begin position="1"/>
        <end position="21"/>
    </location>
</feature>
<sequence length="181" mass="18800">MRRNKLAMLALLPALALGLQGCGGGDGGGTGASKTASDEAKMRKFAQCMRDNGVDMQDPKDGRVEIRASAQPSARGGPEHTDPKIEAAQKKCAHLMPNGGKPPKPSTAEMARMRAYSKCMRDHGVTAFPDPKPDGGMQIQAGRGTGIDPQSQTFKAADKACQKYQPGGRKAAPGLPGGGGK</sequence>